<keyword evidence="2" id="KW-0238">DNA-binding</keyword>
<feature type="domain" description="HTH araC/xylS-type" evidence="4">
    <location>
        <begin position="179"/>
        <end position="277"/>
    </location>
</feature>
<keyword evidence="6" id="KW-1185">Reference proteome</keyword>
<dbReference type="Proteomes" id="UP000276770">
    <property type="component" value="Unassembled WGS sequence"/>
</dbReference>
<dbReference type="GO" id="GO:0003700">
    <property type="term" value="F:DNA-binding transcription factor activity"/>
    <property type="evidence" value="ECO:0007669"/>
    <property type="project" value="InterPro"/>
</dbReference>
<dbReference type="SUPFAM" id="SSF46689">
    <property type="entry name" value="Homeodomain-like"/>
    <property type="match status" value="2"/>
</dbReference>
<organism evidence="5 6">
    <name type="scientific">Falsibacillus albus</name>
    <dbReference type="NCBI Taxonomy" id="2478915"/>
    <lineage>
        <taxon>Bacteria</taxon>
        <taxon>Bacillati</taxon>
        <taxon>Bacillota</taxon>
        <taxon>Bacilli</taxon>
        <taxon>Bacillales</taxon>
        <taxon>Bacillaceae</taxon>
        <taxon>Falsibacillus</taxon>
    </lineage>
</organism>
<sequence length="285" mass="32848">MESNFILHAKSKEFYWEGQGQLSIKTFSNGIAHYRTNQGFFAVEDSRFLLLNPGDYAISIESDQEVESFCLFFQPGFAEDIQRSMNERNGPLLDDPFKPIIDQSGFFEKTYEMPPGLSTLLDQMKSGFAQHEGDHIWREEYFQHIMQHLLLSQKESLAKVHSLSAERTATKLEIFHRVSIAHDYIQAYFHLPITLEQIGKASGLSTNHLLRTYRAIHGTTPHKQITSLRMERAKKLLKYTGSSMMDITLDIGLCNPVSFSKLFRKHTGLSPSEYRKKVILDKNFF</sequence>
<keyword evidence="3" id="KW-0804">Transcription</keyword>
<evidence type="ECO:0000313" key="5">
    <source>
        <dbReference type="EMBL" id="RLQ94066.1"/>
    </source>
</evidence>
<dbReference type="GO" id="GO:0043565">
    <property type="term" value="F:sequence-specific DNA binding"/>
    <property type="evidence" value="ECO:0007669"/>
    <property type="project" value="InterPro"/>
</dbReference>
<dbReference type="PROSITE" id="PS01124">
    <property type="entry name" value="HTH_ARAC_FAMILY_2"/>
    <property type="match status" value="1"/>
</dbReference>
<keyword evidence="1" id="KW-0805">Transcription regulation</keyword>
<dbReference type="PROSITE" id="PS00041">
    <property type="entry name" value="HTH_ARAC_FAMILY_1"/>
    <property type="match status" value="1"/>
</dbReference>
<dbReference type="EMBL" id="RCVZ01000011">
    <property type="protein sequence ID" value="RLQ94066.1"/>
    <property type="molecule type" value="Genomic_DNA"/>
</dbReference>
<accession>A0A3L7JTL8</accession>
<reference evidence="5 6" key="1">
    <citation type="submission" date="2018-10" db="EMBL/GenBank/DDBJ databases">
        <title>Falsibacillus sp. genome draft.</title>
        <authorList>
            <person name="Shi S."/>
        </authorList>
    </citation>
    <scope>NUCLEOTIDE SEQUENCE [LARGE SCALE GENOMIC DNA]</scope>
    <source>
        <strain evidence="5 6">GY 10110</strain>
    </source>
</reference>
<proteinExistence type="predicted"/>
<evidence type="ECO:0000259" key="4">
    <source>
        <dbReference type="PROSITE" id="PS01124"/>
    </source>
</evidence>
<evidence type="ECO:0000256" key="3">
    <source>
        <dbReference type="ARBA" id="ARBA00023163"/>
    </source>
</evidence>
<dbReference type="Gene3D" id="1.10.10.60">
    <property type="entry name" value="Homeodomain-like"/>
    <property type="match status" value="2"/>
</dbReference>
<gene>
    <name evidence="5" type="ORF">D9X91_15660</name>
</gene>
<protein>
    <submittedName>
        <fullName evidence="5">AraC family transcriptional regulator</fullName>
    </submittedName>
</protein>
<dbReference type="InterPro" id="IPR018062">
    <property type="entry name" value="HTH_AraC-typ_CS"/>
</dbReference>
<dbReference type="AlphaFoldDB" id="A0A3L7JTL8"/>
<name>A0A3L7JTL8_9BACI</name>
<dbReference type="InterPro" id="IPR009057">
    <property type="entry name" value="Homeodomain-like_sf"/>
</dbReference>
<dbReference type="OrthoDB" id="192171at2"/>
<dbReference type="PANTHER" id="PTHR43280">
    <property type="entry name" value="ARAC-FAMILY TRANSCRIPTIONAL REGULATOR"/>
    <property type="match status" value="1"/>
</dbReference>
<dbReference type="RefSeq" id="WP_121681582.1">
    <property type="nucleotide sequence ID" value="NZ_RCVZ01000011.1"/>
</dbReference>
<evidence type="ECO:0000256" key="2">
    <source>
        <dbReference type="ARBA" id="ARBA00023125"/>
    </source>
</evidence>
<dbReference type="SMART" id="SM00342">
    <property type="entry name" value="HTH_ARAC"/>
    <property type="match status" value="1"/>
</dbReference>
<evidence type="ECO:0000256" key="1">
    <source>
        <dbReference type="ARBA" id="ARBA00023015"/>
    </source>
</evidence>
<dbReference type="Pfam" id="PF12833">
    <property type="entry name" value="HTH_18"/>
    <property type="match status" value="1"/>
</dbReference>
<evidence type="ECO:0000313" key="6">
    <source>
        <dbReference type="Proteomes" id="UP000276770"/>
    </source>
</evidence>
<comment type="caution">
    <text evidence="5">The sequence shown here is derived from an EMBL/GenBank/DDBJ whole genome shotgun (WGS) entry which is preliminary data.</text>
</comment>
<dbReference type="InterPro" id="IPR018060">
    <property type="entry name" value="HTH_AraC"/>
</dbReference>
<dbReference type="PANTHER" id="PTHR43280:SF2">
    <property type="entry name" value="HTH-TYPE TRANSCRIPTIONAL REGULATOR EXSA"/>
    <property type="match status" value="1"/>
</dbReference>